<feature type="transmembrane region" description="Helical" evidence="13">
    <location>
        <begin position="203"/>
        <end position="222"/>
    </location>
</feature>
<keyword evidence="8" id="KW-0443">Lipid metabolism</keyword>
<keyword evidence="4" id="KW-0444">Lipid biosynthesis</keyword>
<evidence type="ECO:0000313" key="15">
    <source>
        <dbReference type="Proteomes" id="UP000593567"/>
    </source>
</evidence>
<dbReference type="GO" id="GO:0006656">
    <property type="term" value="P:phosphatidylcholine biosynthetic process"/>
    <property type="evidence" value="ECO:0007669"/>
    <property type="project" value="TreeGrafter"/>
</dbReference>
<dbReference type="InterPro" id="IPR021261">
    <property type="entry name" value="GPCAT"/>
</dbReference>
<dbReference type="PANTHER" id="PTHR31201">
    <property type="entry name" value="OS01G0585100 PROTEIN"/>
    <property type="match status" value="1"/>
</dbReference>
<keyword evidence="6 13" id="KW-0812">Transmembrane</keyword>
<evidence type="ECO:0000256" key="3">
    <source>
        <dbReference type="ARBA" id="ARBA00019082"/>
    </source>
</evidence>
<evidence type="ECO:0000256" key="11">
    <source>
        <dbReference type="ARBA" id="ARBA00023264"/>
    </source>
</evidence>
<organism evidence="14 15">
    <name type="scientific">Bugula neritina</name>
    <name type="common">Brown bryozoan</name>
    <name type="synonym">Sertularia neritina</name>
    <dbReference type="NCBI Taxonomy" id="10212"/>
    <lineage>
        <taxon>Eukaryota</taxon>
        <taxon>Metazoa</taxon>
        <taxon>Spiralia</taxon>
        <taxon>Lophotrochozoa</taxon>
        <taxon>Bryozoa</taxon>
        <taxon>Gymnolaemata</taxon>
        <taxon>Cheilostomatida</taxon>
        <taxon>Flustrina</taxon>
        <taxon>Buguloidea</taxon>
        <taxon>Bugulidae</taxon>
        <taxon>Bugula</taxon>
    </lineage>
</organism>
<evidence type="ECO:0000256" key="13">
    <source>
        <dbReference type="SAM" id="Phobius"/>
    </source>
</evidence>
<feature type="transmembrane region" description="Helical" evidence="13">
    <location>
        <begin position="321"/>
        <end position="342"/>
    </location>
</feature>
<evidence type="ECO:0000256" key="1">
    <source>
        <dbReference type="ARBA" id="ARBA00004141"/>
    </source>
</evidence>
<evidence type="ECO:0000256" key="6">
    <source>
        <dbReference type="ARBA" id="ARBA00022692"/>
    </source>
</evidence>
<comment type="similarity">
    <text evidence="2">Belongs to the GPC1 family.</text>
</comment>
<comment type="subcellular location">
    <subcellularLocation>
        <location evidence="1">Membrane</location>
        <topology evidence="1">Multi-pass membrane protein</topology>
    </subcellularLocation>
</comment>
<dbReference type="OrthoDB" id="406287at2759"/>
<reference evidence="14" key="1">
    <citation type="submission" date="2020-06" db="EMBL/GenBank/DDBJ databases">
        <title>Draft genome of Bugula neritina, a colonial animal packing powerful symbionts and potential medicines.</title>
        <authorList>
            <person name="Rayko M."/>
        </authorList>
    </citation>
    <scope>NUCLEOTIDE SEQUENCE [LARGE SCALE GENOMIC DNA]</scope>
    <source>
        <strain evidence="14">Kwan_BN1</strain>
    </source>
</reference>
<evidence type="ECO:0000256" key="9">
    <source>
        <dbReference type="ARBA" id="ARBA00023136"/>
    </source>
</evidence>
<name>A0A7J7J5C6_BUGNE</name>
<keyword evidence="15" id="KW-1185">Reference proteome</keyword>
<feature type="transmembrane region" description="Helical" evidence="13">
    <location>
        <begin position="408"/>
        <end position="428"/>
    </location>
</feature>
<keyword evidence="12" id="KW-0012">Acyltransferase</keyword>
<evidence type="ECO:0000313" key="14">
    <source>
        <dbReference type="EMBL" id="KAF6021057.1"/>
    </source>
</evidence>
<keyword evidence="7 13" id="KW-1133">Transmembrane helix</keyword>
<dbReference type="GO" id="GO:0016020">
    <property type="term" value="C:membrane"/>
    <property type="evidence" value="ECO:0007669"/>
    <property type="project" value="UniProtKB-SubCell"/>
</dbReference>
<evidence type="ECO:0000256" key="4">
    <source>
        <dbReference type="ARBA" id="ARBA00022516"/>
    </source>
</evidence>
<evidence type="ECO:0000256" key="12">
    <source>
        <dbReference type="ARBA" id="ARBA00023315"/>
    </source>
</evidence>
<protein>
    <recommendedName>
        <fullName evidence="3">Glycerophosphocholine acyltransferase 1</fullName>
    </recommendedName>
</protein>
<feature type="transmembrane region" description="Helical" evidence="13">
    <location>
        <begin position="153"/>
        <end position="172"/>
    </location>
</feature>
<evidence type="ECO:0000256" key="10">
    <source>
        <dbReference type="ARBA" id="ARBA00023209"/>
    </source>
</evidence>
<evidence type="ECO:0000256" key="2">
    <source>
        <dbReference type="ARBA" id="ARBA00006675"/>
    </source>
</evidence>
<dbReference type="GO" id="GO:0016746">
    <property type="term" value="F:acyltransferase activity"/>
    <property type="evidence" value="ECO:0007669"/>
    <property type="project" value="UniProtKB-KW"/>
</dbReference>
<dbReference type="PANTHER" id="PTHR31201:SF1">
    <property type="entry name" value="GLYCEROPHOSPHOCHOLINE ACYLTRANSFERASE 1"/>
    <property type="match status" value="1"/>
</dbReference>
<dbReference type="Proteomes" id="UP000593567">
    <property type="component" value="Unassembled WGS sequence"/>
</dbReference>
<feature type="transmembrane region" description="Helical" evidence="13">
    <location>
        <begin position="385"/>
        <end position="402"/>
    </location>
</feature>
<keyword evidence="11" id="KW-1208">Phospholipid metabolism</keyword>
<comment type="caution">
    <text evidence="14">The sequence shown here is derived from an EMBL/GenBank/DDBJ whole genome shotgun (WGS) entry which is preliminary data.</text>
</comment>
<accession>A0A7J7J5C6</accession>
<gene>
    <name evidence="14" type="ORF">EB796_020704</name>
</gene>
<keyword evidence="5" id="KW-0808">Transferase</keyword>
<feature type="transmembrane region" description="Helical" evidence="13">
    <location>
        <begin position="178"/>
        <end position="196"/>
    </location>
</feature>
<proteinExistence type="inferred from homology"/>
<dbReference type="Pfam" id="PF10998">
    <property type="entry name" value="DUF2838"/>
    <property type="match status" value="1"/>
</dbReference>
<keyword evidence="9 13" id="KW-0472">Membrane</keyword>
<dbReference type="EMBL" id="VXIV02003139">
    <property type="protein sequence ID" value="KAF6021057.1"/>
    <property type="molecule type" value="Genomic_DNA"/>
</dbReference>
<keyword evidence="10" id="KW-0594">Phospholipid biosynthesis</keyword>
<dbReference type="AlphaFoldDB" id="A0A7J7J5C6"/>
<feature type="transmembrane region" description="Helical" evidence="13">
    <location>
        <begin position="228"/>
        <end position="247"/>
    </location>
</feature>
<evidence type="ECO:0000256" key="8">
    <source>
        <dbReference type="ARBA" id="ARBA00023098"/>
    </source>
</evidence>
<sequence length="445" mass="50663">MMTTITSTNRFNYTSLIEDTGAKGIMENGLTPVNTDKDSVTHNDNHCTLSGTPSKKSLIHVHVGSNTHADQLEDPDKGLDYLRDNVTQTSNASVITIPRLHIPGETGELAGLAEHSAADSEEGADSPEVTNITPEKLKKVYSQIKAKKIKYKLIFLVAVTTLLLICYSSVLFPWFIPYYHTVVFPFLYILRIIMYIKSNWQLYCLDFCYFVNIALLVFFWAFPRSEAFFGVVFGATAGPVAIAVFIFRNSLVFHDYDRLTSSYIHLVPNLAVYMLRWFPSATSINWYFHEVSGHTFTDIKMYANGTNSTADYLPHWVDARWMWIVLVPLLWFLVHTVIYMLLENCCFDDKKYLTSFRWLSGNEKSVIHSALTLCGTIQSKSKMKVSWIMFCILYGLVSFLLARLCYEFFIAHTIYLILLYLAAIYNGASFYIDVFAKRGLGAAND</sequence>
<evidence type="ECO:0000256" key="5">
    <source>
        <dbReference type="ARBA" id="ARBA00022679"/>
    </source>
</evidence>
<evidence type="ECO:0000256" key="7">
    <source>
        <dbReference type="ARBA" id="ARBA00022989"/>
    </source>
</evidence>
<feature type="transmembrane region" description="Helical" evidence="13">
    <location>
        <begin position="259"/>
        <end position="278"/>
    </location>
</feature>